<dbReference type="RefSeq" id="WP_187719290.1">
    <property type="nucleotide sequence ID" value="NZ_JACTAH010000002.1"/>
</dbReference>
<accession>A0ABR9BGE5</accession>
<protein>
    <submittedName>
        <fullName evidence="1">Uncharacterized protein</fullName>
    </submittedName>
</protein>
<evidence type="ECO:0000313" key="1">
    <source>
        <dbReference type="EMBL" id="MBD8504560.1"/>
    </source>
</evidence>
<dbReference type="EMBL" id="JACYTO010000002">
    <property type="protein sequence ID" value="MBD8504560.1"/>
    <property type="molecule type" value="Genomic_DNA"/>
</dbReference>
<gene>
    <name evidence="1" type="ORF">IFO67_16845</name>
</gene>
<name>A0ABR9BGE5_9RHOO</name>
<keyword evidence="2" id="KW-1185">Reference proteome</keyword>
<dbReference type="Proteomes" id="UP000603602">
    <property type="component" value="Unassembled WGS sequence"/>
</dbReference>
<comment type="caution">
    <text evidence="1">The sequence shown here is derived from an EMBL/GenBank/DDBJ whole genome shotgun (WGS) entry which is preliminary data.</text>
</comment>
<evidence type="ECO:0000313" key="2">
    <source>
        <dbReference type="Proteomes" id="UP000603602"/>
    </source>
</evidence>
<sequence length="316" mass="33618">MPEREIALFLCREPAEVALRAIDALRAACAHAGGQSTIHLLINGNPALGAALAAVVDSSSLPLPGDGVQVRAWSLPLADKAAAWNGYVHEVSGEARYQHFVDGYALLHTDALAGLEAALAGDDSAWAAAGVPTAGRSAPGLRAAMLQHGGLHGNFHALRGAVLGRLRDAGIRLPLGLYRVDGVVGALLCFALDPARHPWQSGRIHVVDGASWDVAHAGPRWHPRELAVMWRRRLRQAQGRLENAAIHQFLAVEQRPPAQLPGTVEQLVGDWAQAQPAACSRVLARDPLCRFALARLRAQPSRPPSGAAPRPLQPRT</sequence>
<proteinExistence type="predicted"/>
<reference evidence="2" key="1">
    <citation type="submission" date="2023-07" db="EMBL/GenBank/DDBJ databases">
        <title>Thauera sp. CAU 1555 isolated from sand of Yaerae Beach.</title>
        <authorList>
            <person name="Kim W."/>
        </authorList>
    </citation>
    <scope>NUCLEOTIDE SEQUENCE [LARGE SCALE GENOMIC DNA]</scope>
    <source>
        <strain evidence="2">CAU 1555</strain>
    </source>
</reference>
<organism evidence="1 2">
    <name type="scientific">Thauera sedimentorum</name>
    <dbReference type="NCBI Taxonomy" id="2767595"/>
    <lineage>
        <taxon>Bacteria</taxon>
        <taxon>Pseudomonadati</taxon>
        <taxon>Pseudomonadota</taxon>
        <taxon>Betaproteobacteria</taxon>
        <taxon>Rhodocyclales</taxon>
        <taxon>Zoogloeaceae</taxon>
        <taxon>Thauera</taxon>
    </lineage>
</organism>